<feature type="region of interest" description="Disordered" evidence="1">
    <location>
        <begin position="61"/>
        <end position="126"/>
    </location>
</feature>
<dbReference type="RefSeq" id="WP_224190837.1">
    <property type="nucleotide sequence ID" value="NZ_JAIRAU010000002.1"/>
</dbReference>
<accession>A0ABS7TLH6</accession>
<comment type="caution">
    <text evidence="3">The sequence shown here is derived from an EMBL/GenBank/DDBJ whole genome shotgun (WGS) entry which is preliminary data.</text>
</comment>
<feature type="compositionally biased region" description="Low complexity" evidence="1">
    <location>
        <begin position="65"/>
        <end position="76"/>
    </location>
</feature>
<dbReference type="Proteomes" id="UP001139031">
    <property type="component" value="Unassembled WGS sequence"/>
</dbReference>
<name>A0ABS7TLH6_9BACT</name>
<keyword evidence="2" id="KW-0472">Membrane</keyword>
<evidence type="ECO:0000313" key="3">
    <source>
        <dbReference type="EMBL" id="MBZ5709060.1"/>
    </source>
</evidence>
<sequence>MKRWWVDLWAFAAALALAAAVLLRWRGGQVALLSSTAAPAIRLLALLVVFVQGCADRLRGREEPAGQGAAPRPAGQDEGQEMAETTGLSQHGEKDLSDATGPSEQGDEDSAMGTGSPPAPALGPDVFPLADEAALNRWARLVTDDASLPARAKQLALALLLVPEGAPAQDPGWSQVTASLDALTEAQVFRARWQAHVEARRTGGKETIADALALLAAMEALPLYHAGLAGYLWRRAAPLPASATERAELLGRLERHLRACEALRRAQFETGPIEFTAWRSKAAPPAGYSGLRVPPGLLAAARSHYPNSDAGTWATQATLDLAVATPGVHLLRAGQAKPLQPGQRVTLRRLDVLWAERPATLRHDELGDMSLGAGAVVTAWDVGARFAAAGRELVRERVAAARGGDATALKGLEAILPAAHAEIRRAVAEQAQAAGSPGLRTLLELFDM</sequence>
<dbReference type="EMBL" id="JAIRAU010000002">
    <property type="protein sequence ID" value="MBZ5709060.1"/>
    <property type="molecule type" value="Genomic_DNA"/>
</dbReference>
<reference evidence="3" key="1">
    <citation type="submission" date="2021-08" db="EMBL/GenBank/DDBJ databases">
        <authorList>
            <person name="Stevens D.C."/>
        </authorList>
    </citation>
    <scope>NUCLEOTIDE SEQUENCE</scope>
    <source>
        <strain evidence="3">DSM 53165</strain>
    </source>
</reference>
<feature type="transmembrane region" description="Helical" evidence="2">
    <location>
        <begin position="30"/>
        <end position="51"/>
    </location>
</feature>
<organism evidence="3 4">
    <name type="scientific">Nannocystis pusilla</name>
    <dbReference type="NCBI Taxonomy" id="889268"/>
    <lineage>
        <taxon>Bacteria</taxon>
        <taxon>Pseudomonadati</taxon>
        <taxon>Myxococcota</taxon>
        <taxon>Polyangia</taxon>
        <taxon>Nannocystales</taxon>
        <taxon>Nannocystaceae</taxon>
        <taxon>Nannocystis</taxon>
    </lineage>
</organism>
<keyword evidence="2" id="KW-0812">Transmembrane</keyword>
<evidence type="ECO:0000256" key="2">
    <source>
        <dbReference type="SAM" id="Phobius"/>
    </source>
</evidence>
<gene>
    <name evidence="3" type="ORF">K7C98_07300</name>
</gene>
<keyword evidence="2" id="KW-1133">Transmembrane helix</keyword>
<keyword evidence="4" id="KW-1185">Reference proteome</keyword>
<evidence type="ECO:0000313" key="4">
    <source>
        <dbReference type="Proteomes" id="UP001139031"/>
    </source>
</evidence>
<evidence type="ECO:0000256" key="1">
    <source>
        <dbReference type="SAM" id="MobiDB-lite"/>
    </source>
</evidence>
<proteinExistence type="predicted"/>
<protein>
    <submittedName>
        <fullName evidence="3">Uncharacterized protein</fullName>
    </submittedName>
</protein>